<comment type="caution">
    <text evidence="1">The sequence shown here is derived from an EMBL/GenBank/DDBJ whole genome shotgun (WGS) entry which is preliminary data.</text>
</comment>
<dbReference type="Pfam" id="PF17170">
    <property type="entry name" value="DUF5128"/>
    <property type="match status" value="1"/>
</dbReference>
<name>A0ABR7CKX9_9BACT</name>
<evidence type="ECO:0000313" key="2">
    <source>
        <dbReference type="Proteomes" id="UP000636891"/>
    </source>
</evidence>
<accession>A0ABR7CKX9</accession>
<dbReference type="Proteomes" id="UP000636891">
    <property type="component" value="Unassembled WGS sequence"/>
</dbReference>
<dbReference type="SUPFAM" id="SSF50969">
    <property type="entry name" value="YVTN repeat-like/Quinoprotein amine dehydrogenase"/>
    <property type="match status" value="1"/>
</dbReference>
<organism evidence="1 2">
    <name type="scientific">Alistipes hominis</name>
    <dbReference type="NCBI Taxonomy" id="2763015"/>
    <lineage>
        <taxon>Bacteria</taxon>
        <taxon>Pseudomonadati</taxon>
        <taxon>Bacteroidota</taxon>
        <taxon>Bacteroidia</taxon>
        <taxon>Bacteroidales</taxon>
        <taxon>Rikenellaceae</taxon>
        <taxon>Alistipes</taxon>
    </lineage>
</organism>
<dbReference type="InterPro" id="IPR011044">
    <property type="entry name" value="Quino_amine_DH_bsu"/>
</dbReference>
<protein>
    <submittedName>
        <fullName evidence="1">6-bladed beta-propeller</fullName>
    </submittedName>
</protein>
<sequence>MTRTLFVIFSGAILLSACHRNRPATGLTVLHPPLQTTEHLLHLSDIADSLSYIKLATDTSNLIGVIDKIIPLKDRILIVDKDITQTIYIFDKSGKFIRKINKKGRGPGEYLSLNDVAVDVSNKRLIVHDDMAQKISIFTYEGEFIEKIRLDFITTSIAYLGNNRLACYCDYINNPNYSIRSKSPNLILFDLQTRKTQSKLFFNSTINRLGITGLINNLSSTYSNDTVHLIMPLNDTVYSICNNKVQPEYYVDLGVTPQMRELQRTASSSKSAQEASQEDSKPQYPVICNMLESDSVVYLFYRHNNKSYYGFYNPRRKTFKEGVRIWEKNTDNRIPVVNDLDKTIPFMPMATDGKNFYYVMESFYFDYFRNSDNPQIANLSKTITANDNPVIVVAHIKNNP</sequence>
<dbReference type="InterPro" id="IPR011042">
    <property type="entry name" value="6-blade_b-propeller_TolB-like"/>
</dbReference>
<gene>
    <name evidence="1" type="ORF">H8S08_04660</name>
</gene>
<dbReference type="RefSeq" id="WP_118655535.1">
    <property type="nucleotide sequence ID" value="NZ_JACOOK010000002.1"/>
</dbReference>
<dbReference type="Gene3D" id="2.120.10.30">
    <property type="entry name" value="TolB, C-terminal domain"/>
    <property type="match status" value="1"/>
</dbReference>
<evidence type="ECO:0000313" key="1">
    <source>
        <dbReference type="EMBL" id="MBC5616312.1"/>
    </source>
</evidence>
<dbReference type="PROSITE" id="PS51257">
    <property type="entry name" value="PROKAR_LIPOPROTEIN"/>
    <property type="match status" value="1"/>
</dbReference>
<proteinExistence type="predicted"/>
<keyword evidence="2" id="KW-1185">Reference proteome</keyword>
<dbReference type="EMBL" id="JACOOK010000002">
    <property type="protein sequence ID" value="MBC5616312.1"/>
    <property type="molecule type" value="Genomic_DNA"/>
</dbReference>
<reference evidence="1 2" key="1">
    <citation type="submission" date="2020-08" db="EMBL/GenBank/DDBJ databases">
        <title>Genome public.</title>
        <authorList>
            <person name="Liu C."/>
            <person name="Sun Q."/>
        </authorList>
    </citation>
    <scope>NUCLEOTIDE SEQUENCE [LARGE SCALE GENOMIC DNA]</scope>
    <source>
        <strain evidence="1 2">New-7</strain>
    </source>
</reference>